<organism evidence="6 7">
    <name type="scientific">Caulobacter vibrioides OR37</name>
    <dbReference type="NCBI Taxonomy" id="1292034"/>
    <lineage>
        <taxon>Bacteria</taxon>
        <taxon>Pseudomonadati</taxon>
        <taxon>Pseudomonadota</taxon>
        <taxon>Alphaproteobacteria</taxon>
        <taxon>Caulobacterales</taxon>
        <taxon>Caulobacteraceae</taxon>
        <taxon>Caulobacter</taxon>
    </lineage>
</organism>
<sequence length="257" mass="28986">MSVYTVKQMARLSGVSVRALHHYDAIGLLRPRAVGANGYRYYDREDLLRLQQILFHRALETPLKDIQAALDDPGFDLAAALRAHRVRLASEAERYARLVDIVDRTLADLKGDETMEDKEMFKGFDPAKQARHEAELVERYGEPMAERIAQSTAGMKSWGKGDWAGFQQEAAAIEHDMARALSQGLPVDSDPVTAIMRRHWAWIAKSWNREPTPDAFAGLAHLYQDNPEFTARYEAIAPGLTEYLAEAMRAFAERRAA</sequence>
<dbReference type="RefSeq" id="WP_004622318.1">
    <property type="nucleotide sequence ID" value="NZ_APMP01000026.1"/>
</dbReference>
<evidence type="ECO:0000256" key="4">
    <source>
        <dbReference type="ARBA" id="ARBA00023163"/>
    </source>
</evidence>
<dbReference type="InterPro" id="IPR036244">
    <property type="entry name" value="TipA-like_antibiotic-bd"/>
</dbReference>
<keyword evidence="2" id="KW-0238">DNA-binding</keyword>
<dbReference type="SUPFAM" id="SSF89082">
    <property type="entry name" value="Antibiotic binding domain of TipA-like multidrug resistance regulators"/>
    <property type="match status" value="1"/>
</dbReference>
<dbReference type="AlphaFoldDB" id="R0EHR4"/>
<dbReference type="CDD" id="cd01106">
    <property type="entry name" value="HTH_TipAL-Mta"/>
    <property type="match status" value="1"/>
</dbReference>
<feature type="domain" description="HTH merR-type" evidence="5">
    <location>
        <begin position="3"/>
        <end position="72"/>
    </location>
</feature>
<keyword evidence="1" id="KW-0805">Transcription regulation</keyword>
<keyword evidence="3" id="KW-0010">Activator</keyword>
<dbReference type="InterPro" id="IPR009061">
    <property type="entry name" value="DNA-bd_dom_put_sf"/>
</dbReference>
<dbReference type="InterPro" id="IPR012925">
    <property type="entry name" value="TipAS_dom"/>
</dbReference>
<reference evidence="6 7" key="1">
    <citation type="journal article" date="2013" name="Genome Announc.">
        <title>Draft Genome Sequence for Caulobacter sp. Strain OR37, a Bacterium Tolerant to Heavy Metals.</title>
        <authorList>
            <person name="Utturkar S.M."/>
            <person name="Bollmann A."/>
            <person name="Brzoska R.M."/>
            <person name="Klingeman D.M."/>
            <person name="Epstein S.E."/>
            <person name="Palumbo A.V."/>
            <person name="Brown S.D."/>
        </authorList>
    </citation>
    <scope>NUCLEOTIDE SEQUENCE [LARGE SCALE GENOMIC DNA]</scope>
    <source>
        <strain evidence="6 7">OR37</strain>
    </source>
</reference>
<protein>
    <submittedName>
        <fullName evidence="6">Putative transcriptional regulator</fullName>
    </submittedName>
</protein>
<dbReference type="eggNOG" id="COG0789">
    <property type="taxonomic scope" value="Bacteria"/>
</dbReference>
<evidence type="ECO:0000256" key="1">
    <source>
        <dbReference type="ARBA" id="ARBA00023015"/>
    </source>
</evidence>
<dbReference type="PANTHER" id="PTHR30204:SF90">
    <property type="entry name" value="HTH-TYPE TRANSCRIPTIONAL ACTIVATOR MTA"/>
    <property type="match status" value="1"/>
</dbReference>
<evidence type="ECO:0000256" key="3">
    <source>
        <dbReference type="ARBA" id="ARBA00023159"/>
    </source>
</evidence>
<dbReference type="InterPro" id="IPR000551">
    <property type="entry name" value="MerR-type_HTH_dom"/>
</dbReference>
<dbReference type="Pfam" id="PF07739">
    <property type="entry name" value="TipAS"/>
    <property type="match status" value="1"/>
</dbReference>
<dbReference type="OrthoDB" id="9802944at2"/>
<dbReference type="Pfam" id="PF13411">
    <property type="entry name" value="MerR_1"/>
    <property type="match status" value="1"/>
</dbReference>
<accession>R0EHR4</accession>
<gene>
    <name evidence="6" type="ORF">OR37_03312</name>
</gene>
<keyword evidence="7" id="KW-1185">Reference proteome</keyword>
<dbReference type="GO" id="GO:0003700">
    <property type="term" value="F:DNA-binding transcription factor activity"/>
    <property type="evidence" value="ECO:0007669"/>
    <property type="project" value="InterPro"/>
</dbReference>
<keyword evidence="4" id="KW-0804">Transcription</keyword>
<evidence type="ECO:0000313" key="6">
    <source>
        <dbReference type="EMBL" id="ENZ80732.1"/>
    </source>
</evidence>
<dbReference type="PANTHER" id="PTHR30204">
    <property type="entry name" value="REDOX-CYCLING DRUG-SENSING TRANSCRIPTIONAL ACTIVATOR SOXR"/>
    <property type="match status" value="1"/>
</dbReference>
<evidence type="ECO:0000259" key="5">
    <source>
        <dbReference type="PROSITE" id="PS50937"/>
    </source>
</evidence>
<dbReference type="SUPFAM" id="SSF46955">
    <property type="entry name" value="Putative DNA-binding domain"/>
    <property type="match status" value="1"/>
</dbReference>
<dbReference type="PROSITE" id="PS50937">
    <property type="entry name" value="HTH_MERR_2"/>
    <property type="match status" value="1"/>
</dbReference>
<dbReference type="SMART" id="SM00422">
    <property type="entry name" value="HTH_MERR"/>
    <property type="match status" value="1"/>
</dbReference>
<dbReference type="STRING" id="1292034.OR37_03312"/>
<dbReference type="Proteomes" id="UP000013063">
    <property type="component" value="Unassembled WGS sequence"/>
</dbReference>
<evidence type="ECO:0000256" key="2">
    <source>
        <dbReference type="ARBA" id="ARBA00023125"/>
    </source>
</evidence>
<comment type="caution">
    <text evidence="6">The sequence shown here is derived from an EMBL/GenBank/DDBJ whole genome shotgun (WGS) entry which is preliminary data.</text>
</comment>
<dbReference type="GO" id="GO:0003677">
    <property type="term" value="F:DNA binding"/>
    <property type="evidence" value="ECO:0007669"/>
    <property type="project" value="UniProtKB-KW"/>
</dbReference>
<dbReference type="InterPro" id="IPR047057">
    <property type="entry name" value="MerR_fam"/>
</dbReference>
<dbReference type="Gene3D" id="1.10.490.50">
    <property type="entry name" value="Antibiotic binding domain of TipA-like multidrug resistance regulators"/>
    <property type="match status" value="1"/>
</dbReference>
<name>R0EHR4_CAUVI</name>
<dbReference type="Gene3D" id="1.10.1660.10">
    <property type="match status" value="1"/>
</dbReference>
<dbReference type="PATRIC" id="fig|1292034.3.peg.3283"/>
<evidence type="ECO:0000313" key="7">
    <source>
        <dbReference type="Proteomes" id="UP000013063"/>
    </source>
</evidence>
<proteinExistence type="predicted"/>
<dbReference type="EMBL" id="APMP01000026">
    <property type="protein sequence ID" value="ENZ80732.1"/>
    <property type="molecule type" value="Genomic_DNA"/>
</dbReference>